<evidence type="ECO:0000313" key="3">
    <source>
        <dbReference type="Proteomes" id="UP000232638"/>
    </source>
</evidence>
<gene>
    <name evidence="2" type="ORF">THSYN_21660</name>
</gene>
<feature type="region of interest" description="Disordered" evidence="1">
    <location>
        <begin position="1"/>
        <end position="29"/>
    </location>
</feature>
<accession>A0A2K8UCI5</accession>
<sequence>MAEIDERLAEALGSLPPKPGDEAPQAAKKRYSELVSQQVALALGAELRRRGLKEARPAPGGAGPDAGAERRMAGGLGAKKVDVTWATEESGLLLGISVKTINFRDSKTRNFQKNLVNRRGDMLMEAVTLHRRFPYAVLAGLFFLDSEAANDGTEKRRSTFLNAHARLQLFTGRNDPADREEQFERFYLILLDSARTGPRPTPPPLAPPPRSGSTADLFAPAPLAEAAPDPVSLPLLRPFQVGAPERELALADMLDDLLSLVAQRNPDFYELRDGRLIPA</sequence>
<name>A0A2K8UCI5_9GAMM</name>
<reference evidence="2 3" key="1">
    <citation type="submission" date="2017-03" db="EMBL/GenBank/DDBJ databases">
        <title>Complete genome sequence of Candidatus 'Thiodictyon syntrophicum' sp. nov. strain Cad16T, a photolithoautotroph purple sulfur bacterium isolated from an alpine meromictic lake.</title>
        <authorList>
            <person name="Luedin S.M."/>
            <person name="Pothier J.F."/>
            <person name="Danza F."/>
            <person name="Storelli N."/>
            <person name="Wittwer M."/>
            <person name="Tonolla M."/>
        </authorList>
    </citation>
    <scope>NUCLEOTIDE SEQUENCE [LARGE SCALE GENOMIC DNA]</scope>
    <source>
        <strain evidence="2 3">Cad16T</strain>
    </source>
</reference>
<dbReference type="OrthoDB" id="4467760at2"/>
<dbReference type="EMBL" id="CP020370">
    <property type="protein sequence ID" value="AUB83293.1"/>
    <property type="molecule type" value="Genomic_DNA"/>
</dbReference>
<evidence type="ECO:0000313" key="2">
    <source>
        <dbReference type="EMBL" id="AUB83293.1"/>
    </source>
</evidence>
<dbReference type="Proteomes" id="UP000232638">
    <property type="component" value="Chromosome"/>
</dbReference>
<feature type="region of interest" description="Disordered" evidence="1">
    <location>
        <begin position="194"/>
        <end position="216"/>
    </location>
</feature>
<feature type="compositionally biased region" description="Pro residues" evidence="1">
    <location>
        <begin position="199"/>
        <end position="210"/>
    </location>
</feature>
<organism evidence="2 3">
    <name type="scientific">Candidatus Thiodictyon syntrophicum</name>
    <dbReference type="NCBI Taxonomy" id="1166950"/>
    <lineage>
        <taxon>Bacteria</taxon>
        <taxon>Pseudomonadati</taxon>
        <taxon>Pseudomonadota</taxon>
        <taxon>Gammaproteobacteria</taxon>
        <taxon>Chromatiales</taxon>
        <taxon>Chromatiaceae</taxon>
        <taxon>Thiodictyon</taxon>
    </lineage>
</organism>
<evidence type="ECO:0000256" key="1">
    <source>
        <dbReference type="SAM" id="MobiDB-lite"/>
    </source>
</evidence>
<evidence type="ECO:0008006" key="4">
    <source>
        <dbReference type="Google" id="ProtNLM"/>
    </source>
</evidence>
<protein>
    <recommendedName>
        <fullName evidence="4">Restriction endonuclease</fullName>
    </recommendedName>
</protein>
<dbReference type="KEGG" id="tsy:THSYN_21660"/>
<proteinExistence type="predicted"/>
<dbReference type="RefSeq" id="WP_100920982.1">
    <property type="nucleotide sequence ID" value="NZ_CP020370.1"/>
</dbReference>
<dbReference type="AlphaFoldDB" id="A0A2K8UCI5"/>
<keyword evidence="3" id="KW-1185">Reference proteome</keyword>